<evidence type="ECO:0000313" key="5">
    <source>
        <dbReference type="EMBL" id="TAJ44960.1"/>
    </source>
</evidence>
<dbReference type="SUPFAM" id="SSF54631">
    <property type="entry name" value="CBS-domain pair"/>
    <property type="match status" value="1"/>
</dbReference>
<dbReference type="Proteomes" id="UP000292580">
    <property type="component" value="Unassembled WGS sequence"/>
</dbReference>
<keyword evidence="2" id="KW-0486">Methionine biosynthesis</keyword>
<accession>A0A483CPM9</accession>
<reference evidence="5 6" key="1">
    <citation type="submission" date="2017-11" db="EMBL/GenBank/DDBJ databases">
        <title>Isolation and Characterization of Methanofollis Species from Methane Seep Offshore SW Taiwan.</title>
        <authorList>
            <person name="Teng N.-H."/>
            <person name="Lai M.-C."/>
            <person name="Chen S.-C."/>
        </authorList>
    </citation>
    <scope>NUCLEOTIDE SEQUENCE [LARGE SCALE GENOMIC DNA]</scope>
    <source>
        <strain evidence="5 6">FWC-SCC2</strain>
    </source>
</reference>
<dbReference type="Pfam" id="PF00571">
    <property type="entry name" value="CBS"/>
    <property type="match status" value="2"/>
</dbReference>
<dbReference type="SMART" id="SM00116">
    <property type="entry name" value="CBS"/>
    <property type="match status" value="2"/>
</dbReference>
<protein>
    <submittedName>
        <fullName evidence="5">CBS domain-containing protein</fullName>
    </submittedName>
</protein>
<evidence type="ECO:0000256" key="1">
    <source>
        <dbReference type="ARBA" id="ARBA00023122"/>
    </source>
</evidence>
<dbReference type="EMBL" id="PGCL01000002">
    <property type="protein sequence ID" value="TAJ44960.1"/>
    <property type="molecule type" value="Genomic_DNA"/>
</dbReference>
<dbReference type="InterPro" id="IPR051257">
    <property type="entry name" value="Diverse_CBS-Domain"/>
</dbReference>
<gene>
    <name evidence="5" type="ORF">CUJ86_06685</name>
</gene>
<dbReference type="GO" id="GO:0009086">
    <property type="term" value="P:methionine biosynthetic process"/>
    <property type="evidence" value="ECO:0007669"/>
    <property type="project" value="UniProtKB-KW"/>
</dbReference>
<dbReference type="PANTHER" id="PTHR43080:SF2">
    <property type="entry name" value="CBS DOMAIN-CONTAINING PROTEIN"/>
    <property type="match status" value="1"/>
</dbReference>
<feature type="domain" description="CBS" evidence="4">
    <location>
        <begin position="4"/>
        <end position="63"/>
    </location>
</feature>
<sequence>MTLMECCQVPVVSVPPETPVFDVAGIMAEQNVGSVVVVEEKKPVGIITDRDITVRVTAEGLDPKSVPVHAVMSAELLVLPGTTGLYQALLQIKAKGVRRVPVTDGAGALSGIITVDDVIRLLAQEMDGIASVIRSGSPVV</sequence>
<dbReference type="InterPro" id="IPR046342">
    <property type="entry name" value="CBS_dom_sf"/>
</dbReference>
<dbReference type="CDD" id="cd17775">
    <property type="entry name" value="CBS_pair_bact_arch"/>
    <property type="match status" value="1"/>
</dbReference>
<dbReference type="OrthoDB" id="43333at2157"/>
<dbReference type="PANTHER" id="PTHR43080">
    <property type="entry name" value="CBS DOMAIN-CONTAINING PROTEIN CBSX3, MITOCHONDRIAL"/>
    <property type="match status" value="1"/>
</dbReference>
<organism evidence="5 6">
    <name type="scientific">Methanofollis fontis</name>
    <dbReference type="NCBI Taxonomy" id="2052832"/>
    <lineage>
        <taxon>Archaea</taxon>
        <taxon>Methanobacteriati</taxon>
        <taxon>Methanobacteriota</taxon>
        <taxon>Stenosarchaea group</taxon>
        <taxon>Methanomicrobia</taxon>
        <taxon>Methanomicrobiales</taxon>
        <taxon>Methanomicrobiaceae</taxon>
        <taxon>Methanofollis</taxon>
    </lineage>
</organism>
<dbReference type="PROSITE" id="PS51371">
    <property type="entry name" value="CBS"/>
    <property type="match status" value="2"/>
</dbReference>
<keyword evidence="6" id="KW-1185">Reference proteome</keyword>
<dbReference type="AlphaFoldDB" id="A0A483CPM9"/>
<dbReference type="RefSeq" id="WP_130646774.1">
    <property type="nucleotide sequence ID" value="NZ_PGCL01000002.1"/>
</dbReference>
<feature type="domain" description="CBS" evidence="4">
    <location>
        <begin position="72"/>
        <end position="128"/>
    </location>
</feature>
<dbReference type="Gene3D" id="3.10.580.10">
    <property type="entry name" value="CBS-domain"/>
    <property type="match status" value="1"/>
</dbReference>
<keyword evidence="2" id="KW-0028">Amino-acid biosynthesis</keyword>
<evidence type="ECO:0000313" key="6">
    <source>
        <dbReference type="Proteomes" id="UP000292580"/>
    </source>
</evidence>
<proteinExistence type="predicted"/>
<dbReference type="InterPro" id="IPR000644">
    <property type="entry name" value="CBS_dom"/>
</dbReference>
<comment type="caution">
    <text evidence="5">The sequence shown here is derived from an EMBL/GenBank/DDBJ whole genome shotgun (WGS) entry which is preliminary data.</text>
</comment>
<evidence type="ECO:0000256" key="3">
    <source>
        <dbReference type="PROSITE-ProRule" id="PRU00703"/>
    </source>
</evidence>
<evidence type="ECO:0000259" key="4">
    <source>
        <dbReference type="PROSITE" id="PS51371"/>
    </source>
</evidence>
<keyword evidence="1 3" id="KW-0129">CBS domain</keyword>
<name>A0A483CPM9_9EURY</name>
<evidence type="ECO:0000256" key="2">
    <source>
        <dbReference type="ARBA" id="ARBA00023167"/>
    </source>
</evidence>